<gene>
    <name evidence="1" type="ORF">EV667_4418</name>
</gene>
<dbReference type="AlphaFoldDB" id="A0A4R1H4M8"/>
<accession>A0A4R1H4M8</accession>
<dbReference type="Gene3D" id="1.10.490.110">
    <property type="entry name" value="Uncharacterized conserved protein DUF2267"/>
    <property type="match status" value="1"/>
</dbReference>
<dbReference type="OrthoDB" id="20942at2"/>
<dbReference type="EMBL" id="SMFY01000007">
    <property type="protein sequence ID" value="TCK16644.1"/>
    <property type="molecule type" value="Genomic_DNA"/>
</dbReference>
<evidence type="ECO:0000313" key="2">
    <source>
        <dbReference type="Proteomes" id="UP000295030"/>
    </source>
</evidence>
<organism evidence="1 2">
    <name type="scientific">Ancylobacter aquaticus</name>
    <dbReference type="NCBI Taxonomy" id="100"/>
    <lineage>
        <taxon>Bacteria</taxon>
        <taxon>Pseudomonadati</taxon>
        <taxon>Pseudomonadota</taxon>
        <taxon>Alphaproteobacteria</taxon>
        <taxon>Hyphomicrobiales</taxon>
        <taxon>Xanthobacteraceae</taxon>
        <taxon>Ancylobacter</taxon>
    </lineage>
</organism>
<evidence type="ECO:0000313" key="1">
    <source>
        <dbReference type="EMBL" id="TCK16644.1"/>
    </source>
</evidence>
<dbReference type="RefSeq" id="WP_131837434.1">
    <property type="nucleotide sequence ID" value="NZ_SMFY01000007.1"/>
</dbReference>
<proteinExistence type="predicted"/>
<protein>
    <submittedName>
        <fullName evidence="1">Uncharacterized protein (DUF2267 family)</fullName>
    </submittedName>
</protein>
<name>A0A4R1H4M8_ANCAQ</name>
<dbReference type="InterPro" id="IPR018727">
    <property type="entry name" value="DUF2267"/>
</dbReference>
<comment type="caution">
    <text evidence="1">The sequence shown here is derived from an EMBL/GenBank/DDBJ whole genome shotgun (WGS) entry which is preliminary data.</text>
</comment>
<dbReference type="InterPro" id="IPR038282">
    <property type="entry name" value="DUF2267_sf"/>
</dbReference>
<keyword evidence="2" id="KW-1185">Reference proteome</keyword>
<dbReference type="Pfam" id="PF10025">
    <property type="entry name" value="DUF2267"/>
    <property type="match status" value="1"/>
</dbReference>
<reference evidence="1 2" key="1">
    <citation type="submission" date="2019-03" db="EMBL/GenBank/DDBJ databases">
        <title>Genomic Encyclopedia of Type Strains, Phase IV (KMG-IV): sequencing the most valuable type-strain genomes for metagenomic binning, comparative biology and taxonomic classification.</title>
        <authorList>
            <person name="Goeker M."/>
        </authorList>
    </citation>
    <scope>NUCLEOTIDE SEQUENCE [LARGE SCALE GENOMIC DNA]</scope>
    <source>
        <strain evidence="1 2">DSM 101</strain>
    </source>
</reference>
<dbReference type="Proteomes" id="UP000295030">
    <property type="component" value="Unassembled WGS sequence"/>
</dbReference>
<sequence>MPIPMELQHASDDFERFLADARDGSGLATRNQTYTMVEGVLRTFRRRLMPQQALAFADVLPPILRAIFVSRWDLAEPVLPFADRATLTREVQALRQHHNFAPGSCLTDVARALRRQVDKEPFDRVLATLPEGAAAFWHA</sequence>